<name>A0A182SLU0_9DIPT</name>
<proteinExistence type="predicted"/>
<sequence>MGDAGYRRTKGQPSLKDGLHSSPASASGVTSGSRLTANGLPSSGTIRYQFALRKSGLAVRLNWSERGYGRYRLHICRGTRECLTVARGSTGPNNQWQDVVLRRNAYEFGKLEFNTRYTAGVRIGGHRRSTPGYDIVRSFTTPKCEKFRDQELLPVECTV</sequence>
<feature type="region of interest" description="Disordered" evidence="1">
    <location>
        <begin position="1"/>
        <end position="36"/>
    </location>
</feature>
<evidence type="ECO:0000256" key="1">
    <source>
        <dbReference type="SAM" id="MobiDB-lite"/>
    </source>
</evidence>
<accession>A0A182SLU0</accession>
<dbReference type="EnsemblMetazoa" id="AMAM009335-RA">
    <property type="protein sequence ID" value="AMAM009335-PA"/>
    <property type="gene ID" value="AMAM009335"/>
</dbReference>
<dbReference type="Proteomes" id="UP000075901">
    <property type="component" value="Unassembled WGS sequence"/>
</dbReference>
<evidence type="ECO:0000313" key="2">
    <source>
        <dbReference type="EnsemblMetazoa" id="AMAM009335-PA"/>
    </source>
</evidence>
<organism evidence="2 3">
    <name type="scientific">Anopheles maculatus</name>
    <dbReference type="NCBI Taxonomy" id="74869"/>
    <lineage>
        <taxon>Eukaryota</taxon>
        <taxon>Metazoa</taxon>
        <taxon>Ecdysozoa</taxon>
        <taxon>Arthropoda</taxon>
        <taxon>Hexapoda</taxon>
        <taxon>Insecta</taxon>
        <taxon>Pterygota</taxon>
        <taxon>Neoptera</taxon>
        <taxon>Endopterygota</taxon>
        <taxon>Diptera</taxon>
        <taxon>Nematocera</taxon>
        <taxon>Culicoidea</taxon>
        <taxon>Culicidae</taxon>
        <taxon>Anophelinae</taxon>
        <taxon>Anopheles</taxon>
        <taxon>Anopheles maculatus group</taxon>
    </lineage>
</organism>
<dbReference type="AlphaFoldDB" id="A0A182SLU0"/>
<dbReference type="VEuPathDB" id="VectorBase:AMAM009335"/>
<keyword evidence="3" id="KW-1185">Reference proteome</keyword>
<reference evidence="3" key="1">
    <citation type="submission" date="2013-09" db="EMBL/GenBank/DDBJ databases">
        <title>The Genome Sequence of Anopheles maculatus species B.</title>
        <authorList>
            <consortium name="The Broad Institute Genomics Platform"/>
            <person name="Neafsey D.E."/>
            <person name="Besansky N."/>
            <person name="Howell P."/>
            <person name="Walton C."/>
            <person name="Young S.K."/>
            <person name="Zeng Q."/>
            <person name="Gargeya S."/>
            <person name="Fitzgerald M."/>
            <person name="Haas B."/>
            <person name="Abouelleil A."/>
            <person name="Allen A.W."/>
            <person name="Alvarado L."/>
            <person name="Arachchi H.M."/>
            <person name="Berlin A.M."/>
            <person name="Chapman S.B."/>
            <person name="Gainer-Dewar J."/>
            <person name="Goldberg J."/>
            <person name="Griggs A."/>
            <person name="Gujja S."/>
            <person name="Hansen M."/>
            <person name="Howarth C."/>
            <person name="Imamovic A."/>
            <person name="Ireland A."/>
            <person name="Larimer J."/>
            <person name="McCowan C."/>
            <person name="Murphy C."/>
            <person name="Pearson M."/>
            <person name="Poon T.W."/>
            <person name="Priest M."/>
            <person name="Roberts A."/>
            <person name="Saif S."/>
            <person name="Shea T."/>
            <person name="Sisk P."/>
            <person name="Sykes S."/>
            <person name="Wortman J."/>
            <person name="Nusbaum C."/>
            <person name="Birren B."/>
        </authorList>
    </citation>
    <scope>NUCLEOTIDE SEQUENCE [LARGE SCALE GENOMIC DNA]</scope>
    <source>
        <strain evidence="3">maculatus3</strain>
    </source>
</reference>
<protein>
    <submittedName>
        <fullName evidence="2">Uncharacterized protein</fullName>
    </submittedName>
</protein>
<feature type="compositionally biased region" description="Polar residues" evidence="1">
    <location>
        <begin position="22"/>
        <end position="36"/>
    </location>
</feature>
<reference evidence="2" key="2">
    <citation type="submission" date="2020-05" db="UniProtKB">
        <authorList>
            <consortium name="EnsemblMetazoa"/>
        </authorList>
    </citation>
    <scope>IDENTIFICATION</scope>
    <source>
        <strain evidence="2">maculatus3</strain>
    </source>
</reference>
<evidence type="ECO:0000313" key="3">
    <source>
        <dbReference type="Proteomes" id="UP000075901"/>
    </source>
</evidence>